<evidence type="ECO:0000256" key="3">
    <source>
        <dbReference type="ARBA" id="ARBA00022475"/>
    </source>
</evidence>
<keyword evidence="10" id="KW-1185">Reference proteome</keyword>
<keyword evidence="6 8" id="KW-0472">Membrane</keyword>
<evidence type="ECO:0000256" key="5">
    <source>
        <dbReference type="ARBA" id="ARBA00022989"/>
    </source>
</evidence>
<keyword evidence="4 7" id="KW-0812">Transmembrane</keyword>
<dbReference type="InterPro" id="IPR000390">
    <property type="entry name" value="Small_drug/metabolite_transptr"/>
</dbReference>
<feature type="transmembrane region" description="Helical" evidence="8">
    <location>
        <begin position="83"/>
        <end position="102"/>
    </location>
</feature>
<comment type="subcellular location">
    <subcellularLocation>
        <location evidence="1 7">Cell membrane</location>
        <topology evidence="1 7">Multi-pass membrane protein</topology>
    </subcellularLocation>
</comment>
<proteinExistence type="inferred from homology"/>
<evidence type="ECO:0000313" key="10">
    <source>
        <dbReference type="Proteomes" id="UP001500668"/>
    </source>
</evidence>
<feature type="transmembrane region" description="Helical" evidence="8">
    <location>
        <begin position="29"/>
        <end position="47"/>
    </location>
</feature>
<name>A0ABN1EZK2_9ACTN</name>
<dbReference type="PANTHER" id="PTHR30561">
    <property type="entry name" value="SMR FAMILY PROTON-DEPENDENT DRUG EFFLUX TRANSPORTER SUGE"/>
    <property type="match status" value="1"/>
</dbReference>
<dbReference type="SUPFAM" id="SSF103481">
    <property type="entry name" value="Multidrug resistance efflux transporter EmrE"/>
    <property type="match status" value="1"/>
</dbReference>
<accession>A0ABN1EZK2</accession>
<dbReference type="InterPro" id="IPR045324">
    <property type="entry name" value="Small_multidrug_res"/>
</dbReference>
<evidence type="ECO:0000256" key="2">
    <source>
        <dbReference type="ARBA" id="ARBA00022448"/>
    </source>
</evidence>
<dbReference type="PANTHER" id="PTHR30561:SF0">
    <property type="entry name" value="GUANIDINIUM EXPORTER"/>
    <property type="match status" value="1"/>
</dbReference>
<dbReference type="Gene3D" id="1.10.3730.20">
    <property type="match status" value="1"/>
</dbReference>
<feature type="transmembrane region" description="Helical" evidence="8">
    <location>
        <begin position="59"/>
        <end position="77"/>
    </location>
</feature>
<dbReference type="Proteomes" id="UP001500668">
    <property type="component" value="Unassembled WGS sequence"/>
</dbReference>
<evidence type="ECO:0000256" key="8">
    <source>
        <dbReference type="SAM" id="Phobius"/>
    </source>
</evidence>
<dbReference type="Pfam" id="PF00893">
    <property type="entry name" value="Multi_Drug_Res"/>
    <property type="match status" value="1"/>
</dbReference>
<evidence type="ECO:0000256" key="6">
    <source>
        <dbReference type="ARBA" id="ARBA00023136"/>
    </source>
</evidence>
<gene>
    <name evidence="9" type="primary">sugE</name>
    <name evidence="9" type="ORF">GCM10010394_03790</name>
</gene>
<comment type="similarity">
    <text evidence="7">Belongs to the drug/metabolite transporter (DMT) superfamily. Small multidrug resistance (SMR) (TC 2.A.7.1) family.</text>
</comment>
<dbReference type="RefSeq" id="WP_344069044.1">
    <property type="nucleotide sequence ID" value="NZ_BAAACA010000003.1"/>
</dbReference>
<keyword evidence="2" id="KW-0813">Transport</keyword>
<protein>
    <submittedName>
        <fullName evidence="9">Quaternary ammonium compound efflux SMR transporter SugE</fullName>
    </submittedName>
</protein>
<sequence length="107" mass="11205">MPWIWLLLAGAVEVAWSQSIEPTDGFRKVPQTLLCLILMLGAVYLLSRAMADLPPGISYAIFTGIGTVGAIVLGVVLRHEPLGPGRIAALLLIVGGLTVARLTTGDG</sequence>
<reference evidence="9 10" key="1">
    <citation type="journal article" date="2019" name="Int. J. Syst. Evol. Microbiol.">
        <title>The Global Catalogue of Microorganisms (GCM) 10K type strain sequencing project: providing services to taxonomists for standard genome sequencing and annotation.</title>
        <authorList>
            <consortium name="The Broad Institute Genomics Platform"/>
            <consortium name="The Broad Institute Genome Sequencing Center for Infectious Disease"/>
            <person name="Wu L."/>
            <person name="Ma J."/>
        </authorList>
    </citation>
    <scope>NUCLEOTIDE SEQUENCE [LARGE SCALE GENOMIC DNA]</scope>
    <source>
        <strain evidence="9 10">JCM 5067</strain>
    </source>
</reference>
<evidence type="ECO:0000256" key="4">
    <source>
        <dbReference type="ARBA" id="ARBA00022692"/>
    </source>
</evidence>
<organism evidence="9 10">
    <name type="scientific">Streptomyces crystallinus</name>
    <dbReference type="NCBI Taxonomy" id="68191"/>
    <lineage>
        <taxon>Bacteria</taxon>
        <taxon>Bacillati</taxon>
        <taxon>Actinomycetota</taxon>
        <taxon>Actinomycetes</taxon>
        <taxon>Kitasatosporales</taxon>
        <taxon>Streptomycetaceae</taxon>
        <taxon>Streptomyces</taxon>
    </lineage>
</organism>
<keyword evidence="5 8" id="KW-1133">Transmembrane helix</keyword>
<comment type="caution">
    <text evidence="9">The sequence shown here is derived from an EMBL/GenBank/DDBJ whole genome shotgun (WGS) entry which is preliminary data.</text>
</comment>
<keyword evidence="3" id="KW-1003">Cell membrane</keyword>
<evidence type="ECO:0000256" key="7">
    <source>
        <dbReference type="RuleBase" id="RU003942"/>
    </source>
</evidence>
<evidence type="ECO:0000256" key="1">
    <source>
        <dbReference type="ARBA" id="ARBA00004651"/>
    </source>
</evidence>
<dbReference type="EMBL" id="BAAACA010000003">
    <property type="protein sequence ID" value="GAA0578491.1"/>
    <property type="molecule type" value="Genomic_DNA"/>
</dbReference>
<evidence type="ECO:0000313" key="9">
    <source>
        <dbReference type="EMBL" id="GAA0578491.1"/>
    </source>
</evidence>
<dbReference type="InterPro" id="IPR037185">
    <property type="entry name" value="EmrE-like"/>
</dbReference>